<comment type="caution">
    <text evidence="1">The sequence shown here is derived from an EMBL/GenBank/DDBJ whole genome shotgun (WGS) entry which is preliminary data.</text>
</comment>
<name>A0A077Q2Y4_XENBV</name>
<gene>
    <name evidence="1" type="ORF">XBKB1_660021</name>
</gene>
<organism evidence="1 2">
    <name type="scientific">Xenorhabdus bovienii str. kraussei Becker Underwood</name>
    <dbReference type="NCBI Taxonomy" id="1398204"/>
    <lineage>
        <taxon>Bacteria</taxon>
        <taxon>Pseudomonadati</taxon>
        <taxon>Pseudomonadota</taxon>
        <taxon>Gammaproteobacteria</taxon>
        <taxon>Enterobacterales</taxon>
        <taxon>Morganellaceae</taxon>
        <taxon>Xenorhabdus</taxon>
    </lineage>
</organism>
<dbReference type="RefSeq" id="WP_038193524.1">
    <property type="nucleotide sequence ID" value="NZ_CAWLXS010000065.1"/>
</dbReference>
<reference evidence="1" key="1">
    <citation type="submission" date="2013-07" db="EMBL/GenBank/DDBJ databases">
        <title>Sub-species coevolution in mutualistic symbiosis.</title>
        <authorList>
            <person name="Murfin K."/>
            <person name="Klassen J."/>
            <person name="Lee M."/>
            <person name="Forst S."/>
            <person name="Stock P."/>
            <person name="Goodrich-Blair H."/>
        </authorList>
    </citation>
    <scope>NUCLEOTIDE SEQUENCE [LARGE SCALE GENOMIC DNA]</scope>
    <source>
        <strain evidence="1">Kraussei Becker Underwood</strain>
    </source>
</reference>
<evidence type="ECO:0000313" key="1">
    <source>
        <dbReference type="EMBL" id="CDH26409.1"/>
    </source>
</evidence>
<protein>
    <submittedName>
        <fullName evidence="1">Uncharacterized protein</fullName>
    </submittedName>
</protein>
<accession>A0A077Q2Y4</accession>
<proteinExistence type="predicted"/>
<dbReference type="EMBL" id="CBSZ010000402">
    <property type="protein sequence ID" value="CDH26409.1"/>
    <property type="molecule type" value="Genomic_DNA"/>
</dbReference>
<dbReference type="Proteomes" id="UP000028493">
    <property type="component" value="Unassembled WGS sequence"/>
</dbReference>
<dbReference type="HOGENOM" id="CLU_1546966_0_0_6"/>
<evidence type="ECO:0000313" key="2">
    <source>
        <dbReference type="Proteomes" id="UP000028493"/>
    </source>
</evidence>
<sequence length="173" mass="19746">MLIRNNELMEKGMSITYEDIKKQRANLESKYRLRKANLQSNGIKLIKEYRDSLSLPNDVWRDSEGEDRGYISIGIFDDKGQFQEKVWPLLALDNDYKLKFKVATVVDDSPLTGGERHVVSISMWIIDGNLHVDVGSGQNEFIIPSPSEDNAFIEVCTAMKQLLMMSVTDSRLD</sequence>
<dbReference type="AlphaFoldDB" id="A0A077Q2Y4"/>